<dbReference type="GO" id="GO:0006400">
    <property type="term" value="P:tRNA modification"/>
    <property type="evidence" value="ECO:0007669"/>
    <property type="project" value="TreeGrafter"/>
</dbReference>
<sequence length="160" mass="18895">MSGRPTVELYRELSRVDPVAAARIQPNDAYRIRRALEVFQAAGRPISRLQSERIPLDLPFIQIGVWRTREEIYRRIEKRVDEIFAAGFLEEVAALRRRYDFSQPAFEAIGYREAAAVLDGELNLEQARRLIAQKTRNYAKRQLTWFRKDRRILWLDFSGR</sequence>
<comment type="cofactor">
    <cofactor evidence="1">
        <name>Mg(2+)</name>
        <dbReference type="ChEBI" id="CHEBI:18420"/>
    </cofactor>
</comment>
<evidence type="ECO:0000256" key="1">
    <source>
        <dbReference type="ARBA" id="ARBA00001946"/>
    </source>
</evidence>
<dbReference type="Gene3D" id="1.10.20.140">
    <property type="match status" value="1"/>
</dbReference>
<dbReference type="NCBIfam" id="TIGR00174">
    <property type="entry name" value="miaA"/>
    <property type="match status" value="1"/>
</dbReference>
<keyword evidence="2 8" id="KW-0808">Transferase</keyword>
<keyword evidence="6" id="KW-0819">tRNA processing</keyword>
<keyword evidence="4 8" id="KW-0067">ATP-binding</keyword>
<dbReference type="PANTHER" id="PTHR11088:SF60">
    <property type="entry name" value="TRNA DIMETHYLALLYLTRANSFERASE"/>
    <property type="match status" value="1"/>
</dbReference>
<evidence type="ECO:0000256" key="5">
    <source>
        <dbReference type="ARBA" id="ARBA00022842"/>
    </source>
</evidence>
<dbReference type="EC" id="2.5.1.75" evidence="6"/>
<dbReference type="InterPro" id="IPR039657">
    <property type="entry name" value="Dimethylallyltransferase"/>
</dbReference>
<dbReference type="AlphaFoldDB" id="A0A1V5MIS8"/>
<organism evidence="9">
    <name type="scientific">candidate division TA06 bacterium ADurb.Bin417</name>
    <dbReference type="NCBI Taxonomy" id="1852828"/>
    <lineage>
        <taxon>Bacteria</taxon>
        <taxon>Bacteria division TA06</taxon>
    </lineage>
</organism>
<dbReference type="Pfam" id="PF01715">
    <property type="entry name" value="IPPT"/>
    <property type="match status" value="1"/>
</dbReference>
<proteinExistence type="inferred from homology"/>
<dbReference type="EMBL" id="MWAK01000045">
    <property type="protein sequence ID" value="OPZ93096.1"/>
    <property type="molecule type" value="Genomic_DNA"/>
</dbReference>
<evidence type="ECO:0000256" key="8">
    <source>
        <dbReference type="RuleBase" id="RU003785"/>
    </source>
</evidence>
<comment type="function">
    <text evidence="7">Catalyzes the transfer of a dimethylallyl group onto the adenine at position 37 in tRNAs that read codons beginning with uridine, leading to the formation of N6-(dimethylallyl)adenosine (i(6)A).</text>
</comment>
<evidence type="ECO:0000313" key="9">
    <source>
        <dbReference type="EMBL" id="OPZ93096.1"/>
    </source>
</evidence>
<comment type="caution">
    <text evidence="9">The sequence shown here is derived from an EMBL/GenBank/DDBJ whole genome shotgun (WGS) entry which is preliminary data.</text>
</comment>
<dbReference type="Proteomes" id="UP000485484">
    <property type="component" value="Unassembled WGS sequence"/>
</dbReference>
<reference evidence="9" key="1">
    <citation type="submission" date="2017-02" db="EMBL/GenBank/DDBJ databases">
        <title>Delving into the versatile metabolic prowess of the omnipresent phylum Bacteroidetes.</title>
        <authorList>
            <person name="Nobu M.K."/>
            <person name="Mei R."/>
            <person name="Narihiro T."/>
            <person name="Kuroda K."/>
            <person name="Liu W.-T."/>
        </authorList>
    </citation>
    <scope>NUCLEOTIDE SEQUENCE</scope>
    <source>
        <strain evidence="9">ADurb.Bin417</strain>
    </source>
</reference>
<dbReference type="PANTHER" id="PTHR11088">
    <property type="entry name" value="TRNA DIMETHYLALLYLTRANSFERASE"/>
    <property type="match status" value="1"/>
</dbReference>
<accession>A0A1V5MIS8</accession>
<protein>
    <recommendedName>
        <fullName evidence="6">tRNA dimethylallyltransferase</fullName>
        <ecNumber evidence="6">2.5.1.75</ecNumber>
    </recommendedName>
</protein>
<comment type="catalytic activity">
    <reaction evidence="6">
        <text>adenosine(37) in tRNA + dimethylallyl diphosphate = N(6)-dimethylallyladenosine(37) in tRNA + diphosphate</text>
        <dbReference type="Rhea" id="RHEA:26482"/>
        <dbReference type="Rhea" id="RHEA-COMP:10162"/>
        <dbReference type="Rhea" id="RHEA-COMP:10375"/>
        <dbReference type="ChEBI" id="CHEBI:33019"/>
        <dbReference type="ChEBI" id="CHEBI:57623"/>
        <dbReference type="ChEBI" id="CHEBI:74411"/>
        <dbReference type="ChEBI" id="CHEBI:74415"/>
        <dbReference type="EC" id="2.5.1.75"/>
    </reaction>
</comment>
<evidence type="ECO:0000256" key="3">
    <source>
        <dbReference type="ARBA" id="ARBA00022741"/>
    </source>
</evidence>
<keyword evidence="3 8" id="KW-0547">Nucleotide-binding</keyword>
<evidence type="ECO:0000256" key="2">
    <source>
        <dbReference type="ARBA" id="ARBA00022679"/>
    </source>
</evidence>
<evidence type="ECO:0000256" key="6">
    <source>
        <dbReference type="RuleBase" id="RU003783"/>
    </source>
</evidence>
<dbReference type="GO" id="GO:0005524">
    <property type="term" value="F:ATP binding"/>
    <property type="evidence" value="ECO:0007669"/>
    <property type="project" value="UniProtKB-KW"/>
</dbReference>
<evidence type="ECO:0000256" key="4">
    <source>
        <dbReference type="ARBA" id="ARBA00022840"/>
    </source>
</evidence>
<dbReference type="InterPro" id="IPR018022">
    <property type="entry name" value="IPT"/>
</dbReference>
<gene>
    <name evidence="9" type="primary">miaA</name>
    <name evidence="9" type="ORF">BWY73_00484</name>
</gene>
<dbReference type="Gene3D" id="1.10.287.890">
    <property type="entry name" value="Crystal structure of tRNA isopentenylpyrophosphate transferase (bh2366) domain"/>
    <property type="match status" value="1"/>
</dbReference>
<keyword evidence="5" id="KW-0460">Magnesium</keyword>
<evidence type="ECO:0000256" key="7">
    <source>
        <dbReference type="RuleBase" id="RU003784"/>
    </source>
</evidence>
<name>A0A1V5MIS8_UNCT6</name>
<dbReference type="GO" id="GO:0052381">
    <property type="term" value="F:tRNA dimethylallyltransferase activity"/>
    <property type="evidence" value="ECO:0007669"/>
    <property type="project" value="UniProtKB-EC"/>
</dbReference>
<comment type="similarity">
    <text evidence="8">Belongs to the IPP transferase family.</text>
</comment>